<evidence type="ECO:0000256" key="1">
    <source>
        <dbReference type="SAM" id="MobiDB-lite"/>
    </source>
</evidence>
<sequence length="92" mass="9870">MSQTDRTSTRQPVLRSDPPSVASSLGAILAIFLLVTGALIAVEYPAAMLAMLAGAVVVLTAVRFLGDVSVPQSASRPFGRIIRFGPRRRYRL</sequence>
<accession>A0A521AQP2</accession>
<organism evidence="3 4">
    <name type="scientific">Halorubrum cibi</name>
    <dbReference type="NCBI Taxonomy" id="413815"/>
    <lineage>
        <taxon>Archaea</taxon>
        <taxon>Methanobacteriati</taxon>
        <taxon>Methanobacteriota</taxon>
        <taxon>Stenosarchaea group</taxon>
        <taxon>Halobacteria</taxon>
        <taxon>Halobacteriales</taxon>
        <taxon>Haloferacaceae</taxon>
        <taxon>Halorubrum</taxon>
    </lineage>
</organism>
<reference evidence="3 4" key="1">
    <citation type="submission" date="2017-05" db="EMBL/GenBank/DDBJ databases">
        <authorList>
            <person name="Varghese N."/>
            <person name="Submissions S."/>
        </authorList>
    </citation>
    <scope>NUCLEOTIDE SEQUENCE [LARGE SCALE GENOMIC DNA]</scope>
    <source>
        <strain evidence="3 4">DSM 19504</strain>
    </source>
</reference>
<feature type="transmembrane region" description="Helical" evidence="2">
    <location>
        <begin position="46"/>
        <end position="66"/>
    </location>
</feature>
<gene>
    <name evidence="3" type="ORF">SAMN06264867_101321</name>
</gene>
<dbReference type="RefSeq" id="WP_142985244.1">
    <property type="nucleotide sequence ID" value="NZ_FXTD01000001.1"/>
</dbReference>
<protein>
    <submittedName>
        <fullName evidence="3">Uncharacterized protein</fullName>
    </submittedName>
</protein>
<dbReference type="Proteomes" id="UP000319712">
    <property type="component" value="Unassembled WGS sequence"/>
</dbReference>
<evidence type="ECO:0000313" key="4">
    <source>
        <dbReference type="Proteomes" id="UP000319712"/>
    </source>
</evidence>
<dbReference type="AlphaFoldDB" id="A0A521AQP2"/>
<dbReference type="OrthoDB" id="330982at2157"/>
<keyword evidence="2" id="KW-0812">Transmembrane</keyword>
<evidence type="ECO:0000256" key="2">
    <source>
        <dbReference type="SAM" id="Phobius"/>
    </source>
</evidence>
<keyword evidence="2" id="KW-0472">Membrane</keyword>
<keyword evidence="4" id="KW-1185">Reference proteome</keyword>
<dbReference type="EMBL" id="FXTD01000001">
    <property type="protein sequence ID" value="SMO37081.1"/>
    <property type="molecule type" value="Genomic_DNA"/>
</dbReference>
<keyword evidence="2" id="KW-1133">Transmembrane helix</keyword>
<proteinExistence type="predicted"/>
<name>A0A521AQP2_9EURY</name>
<feature type="compositionally biased region" description="Polar residues" evidence="1">
    <location>
        <begin position="1"/>
        <end position="11"/>
    </location>
</feature>
<feature type="region of interest" description="Disordered" evidence="1">
    <location>
        <begin position="1"/>
        <end position="21"/>
    </location>
</feature>
<evidence type="ECO:0000313" key="3">
    <source>
        <dbReference type="EMBL" id="SMO37081.1"/>
    </source>
</evidence>
<feature type="transmembrane region" description="Helical" evidence="2">
    <location>
        <begin position="21"/>
        <end position="40"/>
    </location>
</feature>